<dbReference type="NCBIfam" id="TIGR01849">
    <property type="entry name" value="PHB_depoly_PhaZ"/>
    <property type="match status" value="1"/>
</dbReference>
<dbReference type="Proteomes" id="UP001317532">
    <property type="component" value="Chromosome"/>
</dbReference>
<evidence type="ECO:0000259" key="1">
    <source>
        <dbReference type="Pfam" id="PF06850"/>
    </source>
</evidence>
<dbReference type="InterPro" id="IPR029058">
    <property type="entry name" value="AB_hydrolase_fold"/>
</dbReference>
<evidence type="ECO:0000313" key="2">
    <source>
        <dbReference type="EMBL" id="BDE05536.1"/>
    </source>
</evidence>
<dbReference type="AlphaFoldDB" id="A0AAN1XTZ3"/>
<dbReference type="PANTHER" id="PTHR36837">
    <property type="entry name" value="POLY(3-HYDROXYALKANOATE) POLYMERASE SUBUNIT PHAC"/>
    <property type="match status" value="1"/>
</dbReference>
<reference evidence="2 3" key="1">
    <citation type="journal article" date="2022" name="ISME Commun">
        <title>Vulcanimicrobium alpinus gen. nov. sp. nov., the first cultivated representative of the candidate phylum 'Eremiobacterota', is a metabolically versatile aerobic anoxygenic phototroph.</title>
        <authorList>
            <person name="Yabe S."/>
            <person name="Muto K."/>
            <person name="Abe K."/>
            <person name="Yokota A."/>
            <person name="Staudigel H."/>
            <person name="Tebo B.M."/>
        </authorList>
    </citation>
    <scope>NUCLEOTIDE SEQUENCE [LARGE SCALE GENOMIC DNA]</scope>
    <source>
        <strain evidence="2 3">WC8-2</strain>
    </source>
</reference>
<dbReference type="PIRSF" id="PIRSF020818">
    <property type="entry name" value="PHB_depoly_PhaZ"/>
    <property type="match status" value="1"/>
</dbReference>
<dbReference type="InterPro" id="IPR009656">
    <property type="entry name" value="PHB_depo_C"/>
</dbReference>
<name>A0AAN1XTZ3_UNVUL</name>
<dbReference type="PANTHER" id="PTHR36837:SF4">
    <property type="entry name" value="BLR0908 PROTEIN"/>
    <property type="match status" value="1"/>
</dbReference>
<proteinExistence type="predicted"/>
<evidence type="ECO:0000313" key="3">
    <source>
        <dbReference type="Proteomes" id="UP001317532"/>
    </source>
</evidence>
<dbReference type="SUPFAM" id="SSF53474">
    <property type="entry name" value="alpha/beta-Hydrolases"/>
    <property type="match status" value="1"/>
</dbReference>
<dbReference type="Pfam" id="PF06850">
    <property type="entry name" value="PHB_depo_C"/>
    <property type="match status" value="1"/>
</dbReference>
<dbReference type="EMBL" id="AP025523">
    <property type="protein sequence ID" value="BDE05536.1"/>
    <property type="molecule type" value="Genomic_DNA"/>
</dbReference>
<gene>
    <name evidence="2" type="ORF">WPS_08120</name>
</gene>
<dbReference type="InterPro" id="IPR010915">
    <property type="entry name" value="PHB_depoly_PhaZ"/>
</dbReference>
<feature type="domain" description="PHB de-polymerase C-terminal" evidence="1">
    <location>
        <begin position="181"/>
        <end position="381"/>
    </location>
</feature>
<organism evidence="2 3">
    <name type="scientific">Vulcanimicrobium alpinum</name>
    <dbReference type="NCBI Taxonomy" id="3016050"/>
    <lineage>
        <taxon>Bacteria</taxon>
        <taxon>Bacillati</taxon>
        <taxon>Vulcanimicrobiota</taxon>
        <taxon>Vulcanimicrobiia</taxon>
        <taxon>Vulcanimicrobiales</taxon>
        <taxon>Vulcanimicrobiaceae</taxon>
        <taxon>Vulcanimicrobium</taxon>
    </lineage>
</organism>
<dbReference type="InterPro" id="IPR051321">
    <property type="entry name" value="PHA/PHB_synthase"/>
</dbReference>
<keyword evidence="3" id="KW-1185">Reference proteome</keyword>
<sequence length="383" mass="42449">MAPARWSAATAKFFFGNPFSPFSYTLPARMISASADVFSGVAERRGKPAWNVPETIATIDSRPFGDLIRFERPRTREVPRVLLVAPLSGHYATLLRGTVESLIDEHDVYITDWTDARDVPVSAGSFDLDDYIGYLMDWIRLLGPDVHVIGVCQPVPAVLSAVALMAQDDDPAQPRSMVLMGGPLDVDASPTAPTKLAANRTLEWFDRELTARVPSWYRGAGRRVYPGFLQLGAFVAMHPDRHIEAHLKIFNALVRGDDEDAAKRRAFYDEYLSVMDIPAEFYLQTVDVVFKRAALMSGTMTWRGRPVDPAAIARTALMTVEGELDDISGPGQTFAAHGLTTSILAEDREHLLQPGVGHYGVFNGRRYRESIYPRIAEFIAAHV</sequence>
<dbReference type="Gene3D" id="3.40.50.1820">
    <property type="entry name" value="alpha/beta hydrolase"/>
    <property type="match status" value="1"/>
</dbReference>
<accession>A0AAN1XTZ3</accession>
<dbReference type="KEGG" id="vab:WPS_08120"/>
<protein>
    <submittedName>
        <fullName evidence="2">Esterase</fullName>
    </submittedName>
</protein>